<organism evidence="1 2">
    <name type="scientific">Cephalotus follicularis</name>
    <name type="common">Albany pitcher plant</name>
    <dbReference type="NCBI Taxonomy" id="3775"/>
    <lineage>
        <taxon>Eukaryota</taxon>
        <taxon>Viridiplantae</taxon>
        <taxon>Streptophyta</taxon>
        <taxon>Embryophyta</taxon>
        <taxon>Tracheophyta</taxon>
        <taxon>Spermatophyta</taxon>
        <taxon>Magnoliopsida</taxon>
        <taxon>eudicotyledons</taxon>
        <taxon>Gunneridae</taxon>
        <taxon>Pentapetalae</taxon>
        <taxon>rosids</taxon>
        <taxon>fabids</taxon>
        <taxon>Oxalidales</taxon>
        <taxon>Cephalotaceae</taxon>
        <taxon>Cephalotus</taxon>
    </lineage>
</organism>
<evidence type="ECO:0000313" key="1">
    <source>
        <dbReference type="EMBL" id="GAV65619.1"/>
    </source>
</evidence>
<gene>
    <name evidence="1" type="ORF">CFOL_v3_09134</name>
</gene>
<accession>A0A1Q3BCH1</accession>
<dbReference type="Proteomes" id="UP000187406">
    <property type="component" value="Unassembled WGS sequence"/>
</dbReference>
<protein>
    <submittedName>
        <fullName evidence="1">Uncharacterized protein</fullName>
    </submittedName>
</protein>
<comment type="caution">
    <text evidence="1">The sequence shown here is derived from an EMBL/GenBank/DDBJ whole genome shotgun (WGS) entry which is preliminary data.</text>
</comment>
<proteinExistence type="predicted"/>
<dbReference type="InParanoid" id="A0A1Q3BCH1"/>
<dbReference type="EMBL" id="BDDD01000424">
    <property type="protein sequence ID" value="GAV65619.1"/>
    <property type="molecule type" value="Genomic_DNA"/>
</dbReference>
<dbReference type="AlphaFoldDB" id="A0A1Q3BCH1"/>
<keyword evidence="2" id="KW-1185">Reference proteome</keyword>
<dbReference type="OrthoDB" id="759501at2759"/>
<evidence type="ECO:0000313" key="2">
    <source>
        <dbReference type="Proteomes" id="UP000187406"/>
    </source>
</evidence>
<sequence length="112" mass="12328">MPGCSLQDDAIVRELARSLSSEALVYSELVCKWTSTFLWRGYCFPRPFDCFGVISSISPLSPLTIFIVIVQPECCKSLVDRSGGGANDTAFANCMCQALIEYIISLKFSTIN</sequence>
<reference evidence="2" key="1">
    <citation type="submission" date="2016-04" db="EMBL/GenBank/DDBJ databases">
        <title>Cephalotus genome sequencing.</title>
        <authorList>
            <person name="Fukushima K."/>
            <person name="Hasebe M."/>
            <person name="Fang X."/>
        </authorList>
    </citation>
    <scope>NUCLEOTIDE SEQUENCE [LARGE SCALE GENOMIC DNA]</scope>
    <source>
        <strain evidence="2">cv. St1</strain>
    </source>
</reference>
<name>A0A1Q3BCH1_CEPFO</name>